<accession>A0A0U3HSM7</accession>
<reference evidence="1 2" key="1">
    <citation type="submission" date="2015-12" db="EMBL/GenBank/DDBJ databases">
        <title>Complete genome sequence of Pseudoalteromonas rubra SCSIO 6842, harboring a conjugative plasmid.</title>
        <authorList>
            <person name="Li B."/>
            <person name="Wang X."/>
        </authorList>
    </citation>
    <scope>NUCLEOTIDE SEQUENCE [LARGE SCALE GENOMIC DNA]</scope>
    <source>
        <strain evidence="1 2">SCSIO 6842</strain>
    </source>
</reference>
<dbReference type="Proteomes" id="UP000069015">
    <property type="component" value="Chromosome 2"/>
</dbReference>
<protein>
    <submittedName>
        <fullName evidence="1">Uncharacterized protein</fullName>
    </submittedName>
</protein>
<dbReference type="AlphaFoldDB" id="A0A0U3HSM7"/>
<proteinExistence type="predicted"/>
<sequence length="139" mass="16143">MAPPLQQFTRWFCALPQGQKQVLTESLCPVFVELNEVPPACKEQTLLRILVNQPANVSLIALVLNLRTHIEYTMTLQADALPRLANAGDLLFYSRAQDGDSLRKIADEQWQWQQSRESWLELKRNYLSLEYVRRWLQAS</sequence>
<dbReference type="KEGG" id="prr:AT705_23745"/>
<gene>
    <name evidence="1" type="ORF">AT705_23745</name>
</gene>
<dbReference type="RefSeq" id="WP_058798788.1">
    <property type="nucleotide sequence ID" value="NZ_CP013612.1"/>
</dbReference>
<evidence type="ECO:0000313" key="1">
    <source>
        <dbReference type="EMBL" id="ALU45941.1"/>
    </source>
</evidence>
<organism evidence="1 2">
    <name type="scientific">Pseudoalteromonas rubra</name>
    <dbReference type="NCBI Taxonomy" id="43658"/>
    <lineage>
        <taxon>Bacteria</taxon>
        <taxon>Pseudomonadati</taxon>
        <taxon>Pseudomonadota</taxon>
        <taxon>Gammaproteobacteria</taxon>
        <taxon>Alteromonadales</taxon>
        <taxon>Pseudoalteromonadaceae</taxon>
        <taxon>Pseudoalteromonas</taxon>
    </lineage>
</organism>
<evidence type="ECO:0000313" key="2">
    <source>
        <dbReference type="Proteomes" id="UP000069015"/>
    </source>
</evidence>
<dbReference type="EMBL" id="CP013612">
    <property type="protein sequence ID" value="ALU45941.1"/>
    <property type="molecule type" value="Genomic_DNA"/>
</dbReference>
<name>A0A0U3HSM7_9GAMM</name>